<evidence type="ECO:0000256" key="1">
    <source>
        <dbReference type="SAM" id="MobiDB-lite"/>
    </source>
</evidence>
<accession>A0ABP7NBT0</accession>
<evidence type="ECO:0008006" key="5">
    <source>
        <dbReference type="Google" id="ProtNLM"/>
    </source>
</evidence>
<evidence type="ECO:0000313" key="3">
    <source>
        <dbReference type="EMBL" id="GAA3941538.1"/>
    </source>
</evidence>
<sequence length="442" mass="46632">MPHDDLPIDPFDRNDRSGRFEDELGAVLRTTGAAFAADNRPELVTGGLRRGRRRLVRRRLATTGGALGLVAVGAGGIHGAGLFAPSRSGAPAAVAQQPADAPAAPGDATAAEVPGEKDPQRATIPVDDLATVLRDHAPAGTWQIMNAGGTGHHVSGVYDDGRGRAAVTVGLYRAQGDGEAGAGQVTCPSKVHTGYDSCTTERLPNGSRLMVLQGYEYPDRRVDTKVWRAVLLTRDNFLVDASEYNAPAEKGAAVTRTDPPFTPRQLKALVTAEAWQPLLERLPVLPVRKPAADPGRPAEPSGPALQAALRSLLPADVEVTDQGGDAGYGYAVVDDGRGRSLVEINVQPDMSDVRSSLFGTGEVTTLPDGRLVKVEKRPGEKGGAGVVWWTVDTLTPAGFRVVVSAFNAGSQHEAATRPEPALTTEELKRIALSPKWQKLSAK</sequence>
<gene>
    <name evidence="3" type="ORF">GCM10022244_56910</name>
</gene>
<comment type="caution">
    <text evidence="3">The sequence shown here is derived from an EMBL/GenBank/DDBJ whole genome shotgun (WGS) entry which is preliminary data.</text>
</comment>
<proteinExistence type="predicted"/>
<organism evidence="3 4">
    <name type="scientific">Streptomyces gulbargensis</name>
    <dbReference type="NCBI Taxonomy" id="364901"/>
    <lineage>
        <taxon>Bacteria</taxon>
        <taxon>Bacillati</taxon>
        <taxon>Actinomycetota</taxon>
        <taxon>Actinomycetes</taxon>
        <taxon>Kitasatosporales</taxon>
        <taxon>Streptomycetaceae</taxon>
        <taxon>Streptomyces</taxon>
    </lineage>
</organism>
<keyword evidence="2" id="KW-0812">Transmembrane</keyword>
<feature type="transmembrane region" description="Helical" evidence="2">
    <location>
        <begin position="60"/>
        <end position="84"/>
    </location>
</feature>
<dbReference type="RefSeq" id="WP_345287969.1">
    <property type="nucleotide sequence ID" value="NZ_BAABAJ010000032.1"/>
</dbReference>
<keyword evidence="4" id="KW-1185">Reference proteome</keyword>
<evidence type="ECO:0000256" key="2">
    <source>
        <dbReference type="SAM" id="Phobius"/>
    </source>
</evidence>
<dbReference type="EMBL" id="BAABAJ010000032">
    <property type="protein sequence ID" value="GAA3941538.1"/>
    <property type="molecule type" value="Genomic_DNA"/>
</dbReference>
<evidence type="ECO:0000313" key="4">
    <source>
        <dbReference type="Proteomes" id="UP001501000"/>
    </source>
</evidence>
<reference evidence="4" key="1">
    <citation type="journal article" date="2019" name="Int. J. Syst. Evol. Microbiol.">
        <title>The Global Catalogue of Microorganisms (GCM) 10K type strain sequencing project: providing services to taxonomists for standard genome sequencing and annotation.</title>
        <authorList>
            <consortium name="The Broad Institute Genomics Platform"/>
            <consortium name="The Broad Institute Genome Sequencing Center for Infectious Disease"/>
            <person name="Wu L."/>
            <person name="Ma J."/>
        </authorList>
    </citation>
    <scope>NUCLEOTIDE SEQUENCE [LARGE SCALE GENOMIC DNA]</scope>
    <source>
        <strain evidence="4">JCM 16956</strain>
    </source>
</reference>
<protein>
    <recommendedName>
        <fullName evidence="5">LigA protein</fullName>
    </recommendedName>
</protein>
<dbReference type="Proteomes" id="UP001501000">
    <property type="component" value="Unassembled WGS sequence"/>
</dbReference>
<name>A0ABP7NBT0_9ACTN</name>
<feature type="region of interest" description="Disordered" evidence="1">
    <location>
        <begin position="91"/>
        <end position="120"/>
    </location>
</feature>
<keyword evidence="2" id="KW-1133">Transmembrane helix</keyword>
<keyword evidence="2" id="KW-0472">Membrane</keyword>
<feature type="compositionally biased region" description="Low complexity" evidence="1">
    <location>
        <begin position="91"/>
        <end position="113"/>
    </location>
</feature>